<feature type="transmembrane region" description="Helical" evidence="1">
    <location>
        <begin position="141"/>
        <end position="163"/>
    </location>
</feature>
<evidence type="ECO:0000313" key="3">
    <source>
        <dbReference type="Proteomes" id="UP000317893"/>
    </source>
</evidence>
<accession>A0A542E3L6</accession>
<keyword evidence="1" id="KW-0472">Membrane</keyword>
<reference evidence="2 3" key="1">
    <citation type="submission" date="2019-06" db="EMBL/GenBank/DDBJ databases">
        <title>Sequencing the genomes of 1000 actinobacteria strains.</title>
        <authorList>
            <person name="Klenk H.-P."/>
        </authorList>
    </citation>
    <scope>NUCLEOTIDE SEQUENCE [LARGE SCALE GENOMIC DNA]</scope>
    <source>
        <strain evidence="2 3">DSM 18607</strain>
    </source>
</reference>
<protein>
    <recommendedName>
        <fullName evidence="4">Lipase (Class 3)</fullName>
    </recommendedName>
</protein>
<feature type="transmembrane region" description="Helical" evidence="1">
    <location>
        <begin position="529"/>
        <end position="551"/>
    </location>
</feature>
<evidence type="ECO:0008006" key="4">
    <source>
        <dbReference type="Google" id="ProtNLM"/>
    </source>
</evidence>
<feature type="transmembrane region" description="Helical" evidence="1">
    <location>
        <begin position="571"/>
        <end position="589"/>
    </location>
</feature>
<name>A0A542E3L6_9MICO</name>
<dbReference type="InterPro" id="IPR029058">
    <property type="entry name" value="AB_hydrolase_fold"/>
</dbReference>
<feature type="transmembrane region" description="Helical" evidence="1">
    <location>
        <begin position="175"/>
        <end position="198"/>
    </location>
</feature>
<keyword evidence="1" id="KW-1133">Transmembrane helix</keyword>
<dbReference type="OrthoDB" id="4320047at2"/>
<evidence type="ECO:0000256" key="1">
    <source>
        <dbReference type="SAM" id="Phobius"/>
    </source>
</evidence>
<dbReference type="RefSeq" id="WP_141849220.1">
    <property type="nucleotide sequence ID" value="NZ_BAAAPR010000007.1"/>
</dbReference>
<keyword evidence="3" id="KW-1185">Reference proteome</keyword>
<evidence type="ECO:0000313" key="2">
    <source>
        <dbReference type="EMBL" id="TQJ09931.1"/>
    </source>
</evidence>
<comment type="caution">
    <text evidence="2">The sequence shown here is derived from an EMBL/GenBank/DDBJ whole genome shotgun (WGS) entry which is preliminary data.</text>
</comment>
<feature type="transmembrane region" description="Helical" evidence="1">
    <location>
        <begin position="344"/>
        <end position="367"/>
    </location>
</feature>
<feature type="transmembrane region" description="Helical" evidence="1">
    <location>
        <begin position="388"/>
        <end position="415"/>
    </location>
</feature>
<sequence length="859" mass="89461">MEVIEATDEGRAGGATYGACDRTVELRIHGVSGTPPEELLDRPLVVQVGGDATAGFHRPRLAAEDRDDRPAVLEEGTGRRVAAGPGPRLEAYCWGGLTSGAPSRALWLYLLPFTLVNVAARARTDHGRPGLVRLHWWGARLLALALTGLYVVTSVGVGVALTAHPERLTGPLATAAPGTLLALGAVVPLVHVLGLWLVSRRTFDHYEVVRARVVTPQGDRVPCAPRTAGYERHLDTHDMWFNAVEVTRLRAVHVQTGLALVAATLLWSSPWVAVPATVVAQATARALLPAGAEHAVRPGVARASLRAPWVLVAGALGGGVVRVLEAGPAQLDAAWGPAGDAAFRWLTVAVLVGVLAGLALLWVSAVTGRLAGWGPRGGAGRMAPQAPACAGLAAPVAATLATFVGGAFAGGLYLYGASYVATGSWTASVGSLQHVAGSGAVPPAVAVGAVAFLLGLALVVVLGLVGVVVAAAVVSGVARGRWAAEPGRRAAAALADDYPETPDAPLDPVRLRQVRRAIVVGGLVDHAPALVGALATGGLLVTVVAAGLVVADPALPGGTSVSALQAWGGWLAVRTLVLLIGLGALAFRVPATRRKLGILWDVASFWPRTAHPLAAPCYAERTLPDLATRVSWLLSDEQGRLVGDRPQVVLAGHSQGSVIAAATVLHLHTLLDADRHPDRLEGLRLLTFGCVVRRLYGRWFPVYFGPRVLDRVADALAEERSDGERVRWVNLWRWTDYLGGQVSDGPPCVLPCGVRGPVDGVRVGPAPYEWHAPDPTFARPAGMTTYGAPRAHSGFTDDPSGLFQAAVRALAVGDLPRRAWPVTSPPPGGQPWHSFPDAGQYGPNGVETVPVAVSRASST</sequence>
<gene>
    <name evidence="2" type="ORF">FB458_3047</name>
</gene>
<dbReference type="SUPFAM" id="SSF53474">
    <property type="entry name" value="alpha/beta-Hydrolases"/>
    <property type="match status" value="1"/>
</dbReference>
<dbReference type="Proteomes" id="UP000317893">
    <property type="component" value="Unassembled WGS sequence"/>
</dbReference>
<proteinExistence type="predicted"/>
<feature type="transmembrane region" description="Helical" evidence="1">
    <location>
        <begin position="445"/>
        <end position="478"/>
    </location>
</feature>
<dbReference type="EMBL" id="VFMN01000001">
    <property type="protein sequence ID" value="TQJ09931.1"/>
    <property type="molecule type" value="Genomic_DNA"/>
</dbReference>
<organism evidence="2 3">
    <name type="scientific">Lapillicoccus jejuensis</name>
    <dbReference type="NCBI Taxonomy" id="402171"/>
    <lineage>
        <taxon>Bacteria</taxon>
        <taxon>Bacillati</taxon>
        <taxon>Actinomycetota</taxon>
        <taxon>Actinomycetes</taxon>
        <taxon>Micrococcales</taxon>
        <taxon>Intrasporangiaceae</taxon>
        <taxon>Lapillicoccus</taxon>
    </lineage>
</organism>
<dbReference type="AlphaFoldDB" id="A0A542E3L6"/>
<keyword evidence="1" id="KW-0812">Transmembrane</keyword>